<evidence type="ECO:0000256" key="1">
    <source>
        <dbReference type="SAM" id="MobiDB-lite"/>
    </source>
</evidence>
<keyword evidence="4" id="KW-1185">Reference proteome</keyword>
<feature type="domain" description="Peptidase C-terminal archaeal/bacterial" evidence="2">
    <location>
        <begin position="1085"/>
        <end position="1152"/>
    </location>
</feature>
<feature type="region of interest" description="Disordered" evidence="1">
    <location>
        <begin position="761"/>
        <end position="781"/>
    </location>
</feature>
<feature type="domain" description="Peptidase C-terminal archaeal/bacterial" evidence="2">
    <location>
        <begin position="808"/>
        <end position="874"/>
    </location>
</feature>
<feature type="compositionally biased region" description="Polar residues" evidence="1">
    <location>
        <begin position="761"/>
        <end position="771"/>
    </location>
</feature>
<dbReference type="Pfam" id="PF04151">
    <property type="entry name" value="PPC"/>
    <property type="match status" value="5"/>
</dbReference>
<evidence type="ECO:0000259" key="2">
    <source>
        <dbReference type="Pfam" id="PF04151"/>
    </source>
</evidence>
<comment type="caution">
    <text evidence="3">The sequence shown here is derived from an EMBL/GenBank/DDBJ whole genome shotgun (WGS) entry which is preliminary data.</text>
</comment>
<dbReference type="Proteomes" id="UP000184550">
    <property type="component" value="Unassembled WGS sequence"/>
</dbReference>
<feature type="domain" description="Peptidase C-terminal archaeal/bacterial" evidence="2">
    <location>
        <begin position="421"/>
        <end position="487"/>
    </location>
</feature>
<dbReference type="RefSeq" id="WP_083619349.1">
    <property type="nucleotide sequence ID" value="NZ_LR734855.1"/>
</dbReference>
<feature type="domain" description="Peptidase C-terminal archaeal/bacterial" evidence="2">
    <location>
        <begin position="36"/>
        <end position="102"/>
    </location>
</feature>
<gene>
    <name evidence="3" type="ORF">PL8927_380088</name>
</gene>
<dbReference type="InterPro" id="IPR007280">
    <property type="entry name" value="Peptidase_C_arc/bac"/>
</dbReference>
<dbReference type="OrthoDB" id="9765610at2"/>
<proteinExistence type="predicted"/>
<organism evidence="3 4">
    <name type="scientific">Planktothrix serta PCC 8927</name>
    <dbReference type="NCBI Taxonomy" id="671068"/>
    <lineage>
        <taxon>Bacteria</taxon>
        <taxon>Bacillati</taxon>
        <taxon>Cyanobacteriota</taxon>
        <taxon>Cyanophyceae</taxon>
        <taxon>Oscillatoriophycideae</taxon>
        <taxon>Oscillatoriales</taxon>
        <taxon>Microcoleaceae</taxon>
        <taxon>Planktothrix</taxon>
    </lineage>
</organism>
<feature type="domain" description="Peptidase C-terminal archaeal/bacterial" evidence="2">
    <location>
        <begin position="159"/>
        <end position="224"/>
    </location>
</feature>
<accession>A0A7Z9DXX7</accession>
<evidence type="ECO:0000313" key="4">
    <source>
        <dbReference type="Proteomes" id="UP000184550"/>
    </source>
</evidence>
<dbReference type="PANTHER" id="PTHR37835:SF1">
    <property type="entry name" value="ALPHA-CLOSTRIPAIN"/>
    <property type="match status" value="1"/>
</dbReference>
<reference evidence="3" key="1">
    <citation type="submission" date="2019-10" db="EMBL/GenBank/DDBJ databases">
        <authorList>
            <consortium name="Genoscope - CEA"/>
            <person name="William W."/>
        </authorList>
    </citation>
    <scope>NUCLEOTIDE SEQUENCE [LARGE SCALE GENOMIC DNA]</scope>
    <source>
        <strain evidence="3">BBR_PRJEB10992</strain>
    </source>
</reference>
<dbReference type="EMBL" id="CZCU02000111">
    <property type="protein sequence ID" value="VXD15184.1"/>
    <property type="molecule type" value="Genomic_DNA"/>
</dbReference>
<dbReference type="Gene3D" id="2.60.120.380">
    <property type="match status" value="12"/>
</dbReference>
<sequence length="2097" mass="224699">MPDLYEPNDSLSGATNLQPTSGALQIPNLSIDSYNEDWFKFQTTGNGSTTVGIDFDSALGDLDLRVLDIYGSILGSSTGVSNNETVNLSYLTAGTYYARVYGWNGASNPNYTLNLSTPAGAGTPTTDDPYEDNDFVGTGDLGSLQGYNPYYALVLQSNDEDWFQFQTPNTGTLNVRLDFLNSLGDLDFKLYNSAGEEVGSSATSGDVEQISIPNAAPGIYHAKVIGYNGVGNSNYTLTVDAPTATTVDDRYEQNDSLGGAAQLQLQNGQFSDNSLILAANDDDWFQFTVPQNPSPGSNISANLVNSIATLGLTLYDQNGNWVNSSYNFSNGYSNGATIPLDYLTPGTYYADVWGYSDYANPANPNAAPITYGLSINATSAGSGNNNGIADSLEEDDTRETATPISLGYYGNIANIQSNDPDWYRFDLPGNQDPSSNITINFQNSLGDLDFYLYDQNNSLVGSSTSGSNDTESIPLSGLGAGTYYAQVIGWAGATNPNYELTLNATTGGSTGTDDRYETNEQNVENDDRNGARLLELSNGQFSDNSLVANDDDWFQFTVPQNPIPGSNINIGFSNAQGNLDLYLYDENGYYVDASYNWWDGETIYLDSLPGGTYYAQVTGYGVVTNPNYSLNINAQGGITPPTTGSSDDQLENNNDLQTTATSLTPGQQTFNALRALDDDWYKFTLNSPAQASDYVSIDFQHNLGDLDLEVLTPTGQYLGSYGVSNTETISLRDQPAGDYYIHAYGYAGATNNYNLNVVTSTSSSPINNTGDDQFEENDTSDQATDLQTKLLSGESSFTDLKINSNDDDWFKFTTTQTGGLNDKITINSTQSGDLDLEVYDSNGQVVGGSYSFYANEEVSLAYLPAGEYKVKVYGYDGASNSNYSLSVTAPVTSSSTAGIQPDLRETNDTAETASLVSNTTKIENLNIHAANNQDWFKFNLTSQGLSSNQIVVDGFQHASGDIDVELYDATGTFLRSSGSVSNSENISLEGLLPGEYYVKVFGYGEDTNPRYDLTVNGSVGSGSVNPGVPQITADGYEDNDTFETASNFGTTRGGPPDQARVANAIQDQIDTDSNQFRPVNLEQNDEDWFKFKKTTAGNVDVRLTFEHDYGDVDLEVRDSNNQPIGQSQGTSDTETVSFNAAADGVYYVRAYGYQGASNPHYRLQITPTFGDGGSVEVTADQFEPGNDTQAGATVLRDLTSTQGNLSIDNANDVDWFQFTPAANSTENNQIFINYDSVANLTLELYDQAGNLLPDRPVVSQPNSGLASISLAGLTGDGTTPYYAKVSGATPSPYSLSLNAPETASVNPGTSTDQWTIMVYIAGDNNLGAAGLVDINEMESIGLPDNVNVVVQYDGAPTPPNGKPGYSPPGWEGTFRGVIQQDFNTSTVSSNLNSLGELNMGDPQTLTDFVQWGKNNYAAQNYAVVVWDHGGGRAGVAWDETSGNVNLSVNELTTAISNAGLGDKLQVLGLDACLMALTEQTWDLKDLTKVFVGAQNPEPGDGWDYAGWFQRLADGGGRLDAKQMGGAIVDSYGEFYRNRETQSAIDTSKLGDLQAKLDAFVDATANATESDWQAITQARSEATSFSEYTEDERDLGGFMQAIDNRLSNPIGDAARQVSEALQAAVIDQVDYSGASGLSIYLPPVNGSGYQSSYNGDNYNFAADTKWTQFLTAFASRDRSVASDRNQRISPDAAETTDLSGNITGNQNNNSASAAYYLGNLAGSEYTFSDLNLDTADDKDWYRFILSGDGTDANSISLDSDTTTGLTLELYKAGDNGSLAANPTAVTTGTESVSLAGQTAGTYFVKVAGNAANPEYSLKVNAPAAAISRGGEGITSDALEGNADNNIQAKAHDLGGLGPNDSLSIPGLNITSGDTDWYMITPTRIPERYPNAITINFDNAQGDLNLALYKADGTLIESSSTSDRNYESISFPPGSDPVYIKVFGKDGATTNPNYTLDVVRRELDIDGNGVANANSDGLSAYAYTLLQDQPSLLSQILESDGFSETGAQRIYSDQLINYLEDAEQNMLDVDGNGIVDPSSDGLMTYAYLLLQDQPQALLDGVLQSLIGSSAQRTTPEEIKNFLNLYYPSNSNLSGSTSLI</sequence>
<dbReference type="Gene3D" id="3.40.50.11970">
    <property type="match status" value="1"/>
</dbReference>
<dbReference type="Pfam" id="PF03415">
    <property type="entry name" value="Peptidase_C11"/>
    <property type="match status" value="1"/>
</dbReference>
<evidence type="ECO:0000313" key="3">
    <source>
        <dbReference type="EMBL" id="VXD15184.1"/>
    </source>
</evidence>
<dbReference type="SUPFAM" id="SSF89260">
    <property type="entry name" value="Collagen-binding domain"/>
    <property type="match status" value="8"/>
</dbReference>
<dbReference type="PANTHER" id="PTHR37835">
    <property type="entry name" value="ALPHA-CLOSTRIPAIN"/>
    <property type="match status" value="1"/>
</dbReference>
<dbReference type="InterPro" id="IPR005077">
    <property type="entry name" value="Peptidase_C11"/>
</dbReference>
<protein>
    <submittedName>
        <fullName evidence="3">Peptidase C11 clostripain</fullName>
    </submittedName>
</protein>
<name>A0A7Z9DXX7_9CYAN</name>